<dbReference type="EMBL" id="JBJDQH010000253">
    <property type="protein sequence ID" value="MFK4273632.1"/>
    <property type="molecule type" value="Genomic_DNA"/>
</dbReference>
<dbReference type="Proteomes" id="UP001620295">
    <property type="component" value="Unassembled WGS sequence"/>
</dbReference>
<comment type="caution">
    <text evidence="2">The sequence shown here is derived from an EMBL/GenBank/DDBJ whole genome shotgun (WGS) entry which is preliminary data.</text>
</comment>
<dbReference type="Pfam" id="PF19778">
    <property type="entry name" value="RE_endonuc"/>
    <property type="match status" value="1"/>
</dbReference>
<reference evidence="2 3" key="1">
    <citation type="submission" date="2024-11" db="EMBL/GenBank/DDBJ databases">
        <title>The Natural Products Discovery Center: Release of the First 8490 Sequenced Strains for Exploring Actinobacteria Biosynthetic Diversity.</title>
        <authorList>
            <person name="Kalkreuter E."/>
            <person name="Kautsar S.A."/>
            <person name="Yang D."/>
            <person name="Bader C.D."/>
            <person name="Teijaro C.N."/>
            <person name="Fluegel L."/>
            <person name="Davis C.M."/>
            <person name="Simpson J.R."/>
            <person name="Lauterbach L."/>
            <person name="Steele A.D."/>
            <person name="Gui C."/>
            <person name="Meng S."/>
            <person name="Li G."/>
            <person name="Viehrig K."/>
            <person name="Ye F."/>
            <person name="Su P."/>
            <person name="Kiefer A.F."/>
            <person name="Nichols A."/>
            <person name="Cepeda A.J."/>
            <person name="Yan W."/>
            <person name="Fan B."/>
            <person name="Jiang Y."/>
            <person name="Adhikari A."/>
            <person name="Zheng C.-J."/>
            <person name="Schuster L."/>
            <person name="Cowan T.M."/>
            <person name="Smanski M.J."/>
            <person name="Chevrette M.G."/>
            <person name="De Carvalho L.P.S."/>
            <person name="Shen B."/>
        </authorList>
    </citation>
    <scope>NUCLEOTIDE SEQUENCE [LARGE SCALE GENOMIC DNA]</scope>
    <source>
        <strain evidence="2 3">NPDC020863</strain>
    </source>
</reference>
<protein>
    <recommendedName>
        <fullName evidence="1">Type III restriction enzyme C-terminal endonuclease domain-containing protein</fullName>
    </recommendedName>
</protein>
<evidence type="ECO:0000313" key="2">
    <source>
        <dbReference type="EMBL" id="MFK4273632.1"/>
    </source>
</evidence>
<organism evidence="2 3">
    <name type="scientific">Streptomyces milbemycinicus</name>
    <dbReference type="NCBI Taxonomy" id="476552"/>
    <lineage>
        <taxon>Bacteria</taxon>
        <taxon>Bacillati</taxon>
        <taxon>Actinomycetota</taxon>
        <taxon>Actinomycetes</taxon>
        <taxon>Kitasatosporales</taxon>
        <taxon>Streptomycetaceae</taxon>
        <taxon>Streptomyces</taxon>
    </lineage>
</organism>
<evidence type="ECO:0000259" key="1">
    <source>
        <dbReference type="Pfam" id="PF19778"/>
    </source>
</evidence>
<accession>A0ABW8M628</accession>
<evidence type="ECO:0000313" key="3">
    <source>
        <dbReference type="Proteomes" id="UP001620295"/>
    </source>
</evidence>
<proteinExistence type="predicted"/>
<keyword evidence="3" id="KW-1185">Reference proteome</keyword>
<feature type="non-terminal residue" evidence="2">
    <location>
        <position position="1"/>
    </location>
</feature>
<gene>
    <name evidence="2" type="ORF">ACI2L5_53680</name>
</gene>
<name>A0ABW8M628_9ACTN</name>
<sequence>LGHIKRLTKPIDVKKAGERIAVPVVQERLESPEFQKLWNRIRHRTEYRVEVDETDLRAAMVDALRTMLPVPKRRGEWLTHRVRRIDQSGLTAEAAAARRTDVTYADSEDLPDILSVLADRTQLTRATLAHVLTESGTLAQFRNNPQAYIDQVGRLLNITKEQFLVEGVRYELVDASRPEADRRYPISLFHEADLAGYTGPGGNIITDADGNPVSFEDKSVYRYLIIDSAPEKEFALALLQRPEVKTFVKLPPSFEIPTPLGNYNPDWALTVERTDGSRYIVFETKDVNELALLRPAEQKKIASARKHFAAVTRDAGIDDLEYEVVNGIETATAVMERDA</sequence>
<dbReference type="InterPro" id="IPR045572">
    <property type="entry name" value="RE_endonuc_C"/>
</dbReference>
<feature type="domain" description="Type III restriction enzyme C-terminal endonuclease" evidence="1">
    <location>
        <begin position="218"/>
        <end position="326"/>
    </location>
</feature>